<evidence type="ECO:0000313" key="2">
    <source>
        <dbReference type="EMBL" id="AIG97843.1"/>
    </source>
</evidence>
<feature type="transmembrane region" description="Helical" evidence="1">
    <location>
        <begin position="7"/>
        <end position="26"/>
    </location>
</feature>
<sequence>MPWPPKVFWVGLVVYYGFVALCWIGEATAGINHIPTAAFWYASFLGTFLIPLFMSIIYFYFPEKAEEARGGS</sequence>
<keyword evidence="1" id="KW-1133">Transmembrane helix</keyword>
<name>A0A075WJS8_ARCFL</name>
<reference evidence="2 3" key="1">
    <citation type="submission" date="2013-07" db="EMBL/GenBank/DDBJ databases">
        <title>Genome of Archaeoglobus fulgidus.</title>
        <authorList>
            <person name="Fiebig A."/>
            <person name="Birkeland N.-K."/>
        </authorList>
    </citation>
    <scope>NUCLEOTIDE SEQUENCE [LARGE SCALE GENOMIC DNA]</scope>
    <source>
        <strain evidence="2 3">DSM 8774</strain>
    </source>
</reference>
<proteinExistence type="predicted"/>
<keyword evidence="1" id="KW-0472">Membrane</keyword>
<evidence type="ECO:0000313" key="3">
    <source>
        <dbReference type="Proteomes" id="UP000028501"/>
    </source>
</evidence>
<dbReference type="EMBL" id="CP006577">
    <property type="protein sequence ID" value="AIG97843.1"/>
    <property type="molecule type" value="Genomic_DNA"/>
</dbReference>
<keyword evidence="1" id="KW-0812">Transmembrane</keyword>
<accession>A0A075WJS8</accession>
<evidence type="ECO:0000256" key="1">
    <source>
        <dbReference type="SAM" id="Phobius"/>
    </source>
</evidence>
<dbReference type="AlphaFoldDB" id="A0A075WJS8"/>
<organism evidence="2 3">
    <name type="scientific">Archaeoglobus fulgidus DSM 8774</name>
    <dbReference type="NCBI Taxonomy" id="1344584"/>
    <lineage>
        <taxon>Archaea</taxon>
        <taxon>Methanobacteriati</taxon>
        <taxon>Methanobacteriota</taxon>
        <taxon>Archaeoglobi</taxon>
        <taxon>Archaeoglobales</taxon>
        <taxon>Archaeoglobaceae</taxon>
        <taxon>Archaeoglobus</taxon>
    </lineage>
</organism>
<protein>
    <recommendedName>
        <fullName evidence="4">DUF997 family protein</fullName>
    </recommendedName>
</protein>
<dbReference type="Proteomes" id="UP000028501">
    <property type="component" value="Chromosome"/>
</dbReference>
<dbReference type="HOGENOM" id="CLU_2645719_0_0_2"/>
<feature type="transmembrane region" description="Helical" evidence="1">
    <location>
        <begin position="38"/>
        <end position="61"/>
    </location>
</feature>
<gene>
    <name evidence="2" type="ORF">AFULGI_00010600</name>
</gene>
<evidence type="ECO:0008006" key="4">
    <source>
        <dbReference type="Google" id="ProtNLM"/>
    </source>
</evidence>
<dbReference type="KEGG" id="afg:AFULGI_00010600"/>